<evidence type="ECO:0000313" key="3">
    <source>
        <dbReference type="Proteomes" id="UP001055125"/>
    </source>
</evidence>
<organism evidence="2 3">
    <name type="scientific">Methylobacterium iners</name>
    <dbReference type="NCBI Taxonomy" id="418707"/>
    <lineage>
        <taxon>Bacteria</taxon>
        <taxon>Pseudomonadati</taxon>
        <taxon>Pseudomonadota</taxon>
        <taxon>Alphaproteobacteria</taxon>
        <taxon>Hyphomicrobiales</taxon>
        <taxon>Methylobacteriaceae</taxon>
        <taxon>Methylobacterium</taxon>
    </lineage>
</organism>
<gene>
    <name evidence="2" type="ORF">OCOJLMKI_4419</name>
</gene>
<sequence length="98" mass="11333">MVKHPAGYTLARSLAIVLAVVGAMLFAAPQGAQAAPTIASAGVAGSPAGLTEVRWKHKHFRHHHHRRHFGHYRGRHYGHYRHHRHHRFHRHHGRRFRF</sequence>
<evidence type="ECO:0000256" key="1">
    <source>
        <dbReference type="SAM" id="SignalP"/>
    </source>
</evidence>
<name>A0ABQ4S242_9HYPH</name>
<keyword evidence="1" id="KW-0732">Signal</keyword>
<feature type="chain" id="PRO_5047479474" evidence="1">
    <location>
        <begin position="35"/>
        <end position="98"/>
    </location>
</feature>
<reference evidence="2" key="1">
    <citation type="journal article" date="2021" name="Front. Microbiol.">
        <title>Comprehensive Comparative Genomics and Phenotyping of Methylobacterium Species.</title>
        <authorList>
            <person name="Alessa O."/>
            <person name="Ogura Y."/>
            <person name="Fujitani Y."/>
            <person name="Takami H."/>
            <person name="Hayashi T."/>
            <person name="Sahin N."/>
            <person name="Tani A."/>
        </authorList>
    </citation>
    <scope>NUCLEOTIDE SEQUENCE</scope>
    <source>
        <strain evidence="2">DSM 19015</strain>
    </source>
</reference>
<dbReference type="Proteomes" id="UP001055125">
    <property type="component" value="Unassembled WGS sequence"/>
</dbReference>
<dbReference type="EMBL" id="BPQP01000081">
    <property type="protein sequence ID" value="GJD97191.1"/>
    <property type="molecule type" value="Genomic_DNA"/>
</dbReference>
<accession>A0ABQ4S242</accession>
<comment type="caution">
    <text evidence="2">The sequence shown here is derived from an EMBL/GenBank/DDBJ whole genome shotgun (WGS) entry which is preliminary data.</text>
</comment>
<evidence type="ECO:0000313" key="2">
    <source>
        <dbReference type="EMBL" id="GJD97191.1"/>
    </source>
</evidence>
<protein>
    <submittedName>
        <fullName evidence="2">Uncharacterized protein</fullName>
    </submittedName>
</protein>
<feature type="signal peptide" evidence="1">
    <location>
        <begin position="1"/>
        <end position="34"/>
    </location>
</feature>
<proteinExistence type="predicted"/>
<reference evidence="2" key="2">
    <citation type="submission" date="2021-08" db="EMBL/GenBank/DDBJ databases">
        <authorList>
            <person name="Tani A."/>
            <person name="Ola A."/>
            <person name="Ogura Y."/>
            <person name="Katsura K."/>
            <person name="Hayashi T."/>
        </authorList>
    </citation>
    <scope>NUCLEOTIDE SEQUENCE</scope>
    <source>
        <strain evidence="2">DSM 19015</strain>
    </source>
</reference>
<dbReference type="RefSeq" id="WP_238246273.1">
    <property type="nucleotide sequence ID" value="NZ_BPQP01000081.1"/>
</dbReference>
<keyword evidence="3" id="KW-1185">Reference proteome</keyword>